<reference evidence="2" key="1">
    <citation type="submission" date="2024-07" db="EMBL/GenBank/DDBJ databases">
        <authorList>
            <person name="Yu S.T."/>
        </authorList>
    </citation>
    <scope>NUCLEOTIDE SEQUENCE</scope>
    <source>
        <strain evidence="2">R44</strain>
    </source>
</reference>
<feature type="domain" description="Aminoglycoside phosphotransferase" evidence="1">
    <location>
        <begin position="19"/>
        <end position="245"/>
    </location>
</feature>
<sequence length="336" mass="37337">MDATALYAEARDREDSLAGFYHRNVRIETGSGPVLVRIPGPGSEPMDLTLWPEPAVLEAIHPYVSQAPRLLHADPDHRFQIHEYVPGRRVDDVAQDGKPLPDVVLDGVERLFGEMTRVASSALPAVPDDWPADGDTAGFAGRLLRLVGEIRGRGDAAVLALYEALGVPVDPGARLAERASRELVERPFRLLHADVHRKNMILTEEPRVAFLDWELALWGDPVYDLADHLHKMAYTAADRHRTCLGWERAVPFECRTDWQSGLAFYLAYEEMKSAVVDTVRWGRRIAEAPAPEERRRLARELRAKLVAAHPHWEGGAPPSVAETEEAALTCLAPAPE</sequence>
<dbReference type="GO" id="GO:0016740">
    <property type="term" value="F:transferase activity"/>
    <property type="evidence" value="ECO:0007669"/>
    <property type="project" value="UniProtKB-KW"/>
</dbReference>
<dbReference type="PANTHER" id="PTHR40086:SF1">
    <property type="entry name" value="CELL CYCLE REGULATOR CCRZ"/>
    <property type="match status" value="1"/>
</dbReference>
<organism evidence="2">
    <name type="scientific">Streptomyces sp. R44</name>
    <dbReference type="NCBI Taxonomy" id="3238633"/>
    <lineage>
        <taxon>Bacteria</taxon>
        <taxon>Bacillati</taxon>
        <taxon>Actinomycetota</taxon>
        <taxon>Actinomycetes</taxon>
        <taxon>Kitasatosporales</taxon>
        <taxon>Streptomycetaceae</taxon>
        <taxon>Streptomyces</taxon>
    </lineage>
</organism>
<evidence type="ECO:0000313" key="2">
    <source>
        <dbReference type="EMBL" id="XDQ70601.1"/>
    </source>
</evidence>
<dbReference type="InterPro" id="IPR011009">
    <property type="entry name" value="Kinase-like_dom_sf"/>
</dbReference>
<gene>
    <name evidence="2" type="ORF">AB5J54_08775</name>
</gene>
<name>A0AB39SUP2_9ACTN</name>
<dbReference type="SUPFAM" id="SSF56112">
    <property type="entry name" value="Protein kinase-like (PK-like)"/>
    <property type="match status" value="1"/>
</dbReference>
<protein>
    <submittedName>
        <fullName evidence="2">Aminoglycoside phosphotransferase family protein</fullName>
        <ecNumber evidence="2">2.7.1.-</ecNumber>
    </submittedName>
</protein>
<dbReference type="Gene3D" id="3.90.1200.10">
    <property type="match status" value="1"/>
</dbReference>
<dbReference type="Pfam" id="PF01636">
    <property type="entry name" value="APH"/>
    <property type="match status" value="1"/>
</dbReference>
<evidence type="ECO:0000259" key="1">
    <source>
        <dbReference type="Pfam" id="PF01636"/>
    </source>
</evidence>
<dbReference type="EC" id="2.7.1.-" evidence="2"/>
<accession>A0AB39SUP2</accession>
<dbReference type="RefSeq" id="WP_369143320.1">
    <property type="nucleotide sequence ID" value="NZ_CP163444.1"/>
</dbReference>
<dbReference type="InterPro" id="IPR052077">
    <property type="entry name" value="CcrZ_PhaseVar_Mediator"/>
</dbReference>
<dbReference type="AlphaFoldDB" id="A0AB39SUP2"/>
<keyword evidence="2" id="KW-0808">Transferase</keyword>
<dbReference type="InterPro" id="IPR002575">
    <property type="entry name" value="Aminoglycoside_PTrfase"/>
</dbReference>
<dbReference type="PANTHER" id="PTHR40086">
    <property type="entry name" value="PHOSPHOTRANSFERASE YTMP-RELATED"/>
    <property type="match status" value="1"/>
</dbReference>
<proteinExistence type="predicted"/>
<dbReference type="EMBL" id="CP163444">
    <property type="protein sequence ID" value="XDQ70601.1"/>
    <property type="molecule type" value="Genomic_DNA"/>
</dbReference>